<dbReference type="CDD" id="cd06494">
    <property type="entry name" value="p23_NUDCD2_like"/>
    <property type="match status" value="1"/>
</dbReference>
<evidence type="ECO:0000256" key="1">
    <source>
        <dbReference type="ARBA" id="ARBA00004300"/>
    </source>
</evidence>
<evidence type="ECO:0000256" key="5">
    <source>
        <dbReference type="ARBA" id="ARBA00022490"/>
    </source>
</evidence>
<keyword evidence="17" id="KW-1185">Reference proteome</keyword>
<evidence type="ECO:0000256" key="7">
    <source>
        <dbReference type="ARBA" id="ARBA00022838"/>
    </source>
</evidence>
<sequence>MKGTKRGKGRESIFCPPDPFPVRTRRVIESFQGRLRKGHADDQLHKTEVTRAEKPGCGSNAEIPCVRSARSVPPRPGGDWSMSAPFEERSGVVPCATPWGQWYQTLEEVFIEVQVPPGTRAQDIQCGLQSRHVALAVGGREILKGKLFDSTIADEGTWTLEDRKMVRIVLTKTKRDAANCWTSLLESGYAADPWVQDQMQRKLTLERFQKENPGFDFSGAEISGNYTKGGPDFSNLEK</sequence>
<proteinExistence type="predicted"/>
<protein>
    <recommendedName>
        <fullName evidence="13">NudC domain-containing protein 2</fullName>
    </recommendedName>
</protein>
<evidence type="ECO:0000256" key="9">
    <source>
        <dbReference type="ARBA" id="ARBA00023212"/>
    </source>
</evidence>
<gene>
    <name evidence="16" type="ORF">J1605_016949</name>
</gene>
<dbReference type="InterPro" id="IPR008978">
    <property type="entry name" value="HSP20-like_chaperone"/>
</dbReference>
<dbReference type="Pfam" id="PF04969">
    <property type="entry name" value="CS"/>
    <property type="match status" value="1"/>
</dbReference>
<evidence type="ECO:0000256" key="13">
    <source>
        <dbReference type="ARBA" id="ARBA00073508"/>
    </source>
</evidence>
<comment type="subcellular location">
    <subcellularLocation>
        <location evidence="2">Chromosome</location>
        <location evidence="2">Centromere</location>
        <location evidence="2">Kinetochore</location>
    </subcellularLocation>
    <subcellularLocation>
        <location evidence="1">Cytoplasm</location>
        <location evidence="1">Cytoskeleton</location>
        <location evidence="1">Microtubule organizing center</location>
        <location evidence="1">Centrosome</location>
    </subcellularLocation>
    <subcellularLocation>
        <location evidence="3">Cytoplasm</location>
        <location evidence="3">Cytoskeleton</location>
        <location evidence="3">Spindle pole</location>
    </subcellularLocation>
</comment>
<comment type="subunit">
    <text evidence="12">Interacts with LIS1.</text>
</comment>
<feature type="domain" description="CS" evidence="15">
    <location>
        <begin position="95"/>
        <end position="185"/>
    </location>
</feature>
<dbReference type="EMBL" id="JAIQCJ010000090">
    <property type="protein sequence ID" value="KAJ8798066.1"/>
    <property type="molecule type" value="Genomic_DNA"/>
</dbReference>
<dbReference type="GO" id="GO:0005813">
    <property type="term" value="C:centrosome"/>
    <property type="evidence" value="ECO:0007669"/>
    <property type="project" value="UniProtKB-SubCell"/>
</dbReference>
<evidence type="ECO:0000256" key="12">
    <source>
        <dbReference type="ARBA" id="ARBA00062594"/>
    </source>
</evidence>
<comment type="caution">
    <text evidence="16">The sequence shown here is derived from an EMBL/GenBank/DDBJ whole genome shotgun (WGS) entry which is preliminary data.</text>
</comment>
<evidence type="ECO:0000256" key="10">
    <source>
        <dbReference type="ARBA" id="ARBA00023328"/>
    </source>
</evidence>
<dbReference type="FunFam" id="1.20.5.740:FF:000001">
    <property type="entry name" value="nudC domain-containing protein 2"/>
    <property type="match status" value="1"/>
</dbReference>
<dbReference type="PROSITE" id="PS51203">
    <property type="entry name" value="CS"/>
    <property type="match status" value="1"/>
</dbReference>
<keyword evidence="6" id="KW-0597">Phosphoprotein</keyword>
<dbReference type="AlphaFoldDB" id="A0AB34I4T4"/>
<dbReference type="InterPro" id="IPR037902">
    <property type="entry name" value="p23_NUDCD2"/>
</dbReference>
<evidence type="ECO:0000256" key="11">
    <source>
        <dbReference type="ARBA" id="ARBA00060323"/>
    </source>
</evidence>
<evidence type="ECO:0000256" key="8">
    <source>
        <dbReference type="ARBA" id="ARBA00022990"/>
    </source>
</evidence>
<evidence type="ECO:0000313" key="16">
    <source>
        <dbReference type="EMBL" id="KAJ8798066.1"/>
    </source>
</evidence>
<accession>A0AB34I4T4</accession>
<dbReference type="GO" id="GO:0000922">
    <property type="term" value="C:spindle pole"/>
    <property type="evidence" value="ECO:0007669"/>
    <property type="project" value="UniProtKB-SubCell"/>
</dbReference>
<comment type="function">
    <text evidence="11">May regulate the LIS1/dynein pathway by stabilizing LIS1 with Hsp90 chaperone.</text>
</comment>
<dbReference type="InterPro" id="IPR007052">
    <property type="entry name" value="CS_dom"/>
</dbReference>
<evidence type="ECO:0000313" key="17">
    <source>
        <dbReference type="Proteomes" id="UP001159641"/>
    </source>
</evidence>
<evidence type="ECO:0000256" key="4">
    <source>
        <dbReference type="ARBA" id="ARBA00022454"/>
    </source>
</evidence>
<keyword evidence="7" id="KW-0995">Kinetochore</keyword>
<dbReference type="GO" id="GO:0000776">
    <property type="term" value="C:kinetochore"/>
    <property type="evidence" value="ECO:0007669"/>
    <property type="project" value="UniProtKB-KW"/>
</dbReference>
<dbReference type="Gene3D" id="1.20.5.740">
    <property type="entry name" value="Single helix bin"/>
    <property type="match status" value="1"/>
</dbReference>
<keyword evidence="10" id="KW-0137">Centromere</keyword>
<keyword evidence="5" id="KW-0963">Cytoplasm</keyword>
<dbReference type="Gene3D" id="2.60.40.790">
    <property type="match status" value="1"/>
</dbReference>
<evidence type="ECO:0000256" key="2">
    <source>
        <dbReference type="ARBA" id="ARBA00004629"/>
    </source>
</evidence>
<keyword evidence="8" id="KW-0007">Acetylation</keyword>
<reference evidence="16 17" key="1">
    <citation type="submission" date="2022-11" db="EMBL/GenBank/DDBJ databases">
        <title>Whole genome sequence of Eschrichtius robustus ER-17-0199.</title>
        <authorList>
            <person name="Bruniche-Olsen A."/>
            <person name="Black A.N."/>
            <person name="Fields C.J."/>
            <person name="Walden K."/>
            <person name="Dewoody J.A."/>
        </authorList>
    </citation>
    <scope>NUCLEOTIDE SEQUENCE [LARGE SCALE GENOMIC DNA]</scope>
    <source>
        <strain evidence="16">ER-17-0199</strain>
        <tissue evidence="16">Blubber</tissue>
    </source>
</reference>
<keyword evidence="9" id="KW-0206">Cytoskeleton</keyword>
<evidence type="ECO:0000259" key="15">
    <source>
        <dbReference type="PROSITE" id="PS51203"/>
    </source>
</evidence>
<dbReference type="PANTHER" id="PTHR12356:SF18">
    <property type="entry name" value="NUDC DOMAIN-CONTAINING PROTEIN 2"/>
    <property type="match status" value="1"/>
</dbReference>
<dbReference type="GO" id="GO:0005737">
    <property type="term" value="C:cytoplasm"/>
    <property type="evidence" value="ECO:0007669"/>
    <property type="project" value="TreeGrafter"/>
</dbReference>
<dbReference type="GO" id="GO:0006457">
    <property type="term" value="P:protein folding"/>
    <property type="evidence" value="ECO:0007669"/>
    <property type="project" value="TreeGrafter"/>
</dbReference>
<evidence type="ECO:0000256" key="3">
    <source>
        <dbReference type="ARBA" id="ARBA00004647"/>
    </source>
</evidence>
<organism evidence="16 17">
    <name type="scientific">Eschrichtius robustus</name>
    <name type="common">California gray whale</name>
    <name type="synonym">Eschrichtius gibbosus</name>
    <dbReference type="NCBI Taxonomy" id="9764"/>
    <lineage>
        <taxon>Eukaryota</taxon>
        <taxon>Metazoa</taxon>
        <taxon>Chordata</taxon>
        <taxon>Craniata</taxon>
        <taxon>Vertebrata</taxon>
        <taxon>Euteleostomi</taxon>
        <taxon>Mammalia</taxon>
        <taxon>Eutheria</taxon>
        <taxon>Laurasiatheria</taxon>
        <taxon>Artiodactyla</taxon>
        <taxon>Whippomorpha</taxon>
        <taxon>Cetacea</taxon>
        <taxon>Mysticeti</taxon>
        <taxon>Eschrichtiidae</taxon>
        <taxon>Eschrichtius</taxon>
    </lineage>
</organism>
<dbReference type="GO" id="GO:0051082">
    <property type="term" value="F:unfolded protein binding"/>
    <property type="evidence" value="ECO:0007669"/>
    <property type="project" value="TreeGrafter"/>
</dbReference>
<keyword evidence="4" id="KW-0158">Chromosome</keyword>
<dbReference type="FunFam" id="2.60.40.790:FF:000021">
    <property type="entry name" value="nudC domain-containing protein 2"/>
    <property type="match status" value="1"/>
</dbReference>
<name>A0AB34I4T4_ESCRO</name>
<evidence type="ECO:0000256" key="6">
    <source>
        <dbReference type="ARBA" id="ARBA00022553"/>
    </source>
</evidence>
<evidence type="ECO:0000256" key="14">
    <source>
        <dbReference type="SAM" id="MobiDB-lite"/>
    </source>
</evidence>
<feature type="region of interest" description="Disordered" evidence="14">
    <location>
        <begin position="215"/>
        <end position="238"/>
    </location>
</feature>
<dbReference type="PANTHER" id="PTHR12356">
    <property type="entry name" value="NUCLEAR MOVEMENT PROTEIN NUDC"/>
    <property type="match status" value="1"/>
</dbReference>
<dbReference type="InterPro" id="IPR037898">
    <property type="entry name" value="NudC_fam"/>
</dbReference>
<dbReference type="Proteomes" id="UP001159641">
    <property type="component" value="Unassembled WGS sequence"/>
</dbReference>
<dbReference type="SUPFAM" id="SSF49764">
    <property type="entry name" value="HSP20-like chaperones"/>
    <property type="match status" value="1"/>
</dbReference>